<evidence type="ECO:0000256" key="1">
    <source>
        <dbReference type="ARBA" id="ARBA00023015"/>
    </source>
</evidence>
<dbReference type="InterPro" id="IPR036388">
    <property type="entry name" value="WH-like_DNA-bd_sf"/>
</dbReference>
<dbReference type="GO" id="GO:0003700">
    <property type="term" value="F:DNA-binding transcription factor activity"/>
    <property type="evidence" value="ECO:0007669"/>
    <property type="project" value="TreeGrafter"/>
</dbReference>
<dbReference type="InterPro" id="IPR029016">
    <property type="entry name" value="GAF-like_dom_sf"/>
</dbReference>
<dbReference type="InterPro" id="IPR012794">
    <property type="entry name" value="PcaR_PcaU"/>
</dbReference>
<feature type="domain" description="IclR-ED" evidence="6">
    <location>
        <begin position="106"/>
        <end position="289"/>
    </location>
</feature>
<dbReference type="Gene3D" id="1.10.10.10">
    <property type="entry name" value="Winged helix-like DNA-binding domain superfamily/Winged helix DNA-binding domain"/>
    <property type="match status" value="1"/>
</dbReference>
<dbReference type="GO" id="GO:0003677">
    <property type="term" value="F:DNA binding"/>
    <property type="evidence" value="ECO:0007669"/>
    <property type="project" value="UniProtKB-KW"/>
</dbReference>
<dbReference type="InterPro" id="IPR050707">
    <property type="entry name" value="HTH_MetabolicPath_Reg"/>
</dbReference>
<sequence length="289" mass="31113">MSDSPRPPRARRTARAATAPTPPERGLAAELMRRIGECGGDPNFMTSLARGLAVLSAFGQHSRDVSMAQLSADTGIPRAAVRRVLYTLEKLGYAGTHGRGYVLLPRALGIGSGYLSTAALSVAAQPVLDALRDDLHESCSLGVLDGDDLLYVARAETVRIMSIGLRAGSRLPAYCTSMGRVLLAAQPGDTLNSYLERNPLRPRTERTVTDRAQFQTLLERVQRDGYAVVDQELEIGLRSVAVPVRNRQDRVVAALNVGSSVARMTLGSLQSTVLPALRQAAQRLSRVLD</sequence>
<comment type="caution">
    <text evidence="7">The sequence shown here is derived from an EMBL/GenBank/DDBJ whole genome shotgun (WGS) entry which is preliminary data.</text>
</comment>
<name>A0A2P5Z415_9XANT</name>
<dbReference type="Pfam" id="PF09339">
    <property type="entry name" value="HTH_IclR"/>
    <property type="match status" value="1"/>
</dbReference>
<dbReference type="OrthoDB" id="9807558at2"/>
<dbReference type="PROSITE" id="PS51078">
    <property type="entry name" value="ICLR_ED"/>
    <property type="match status" value="1"/>
</dbReference>
<gene>
    <name evidence="7" type="ORF">XsacCFBP4641_10035</name>
</gene>
<feature type="domain" description="HTH iclR-type" evidence="5">
    <location>
        <begin position="45"/>
        <end position="105"/>
    </location>
</feature>
<dbReference type="EMBL" id="MDEK01000008">
    <property type="protein sequence ID" value="PPU82503.1"/>
    <property type="molecule type" value="Genomic_DNA"/>
</dbReference>
<evidence type="ECO:0000256" key="2">
    <source>
        <dbReference type="ARBA" id="ARBA00023125"/>
    </source>
</evidence>
<evidence type="ECO:0000313" key="8">
    <source>
        <dbReference type="Proteomes" id="UP000247346"/>
    </source>
</evidence>
<feature type="region of interest" description="Disordered" evidence="4">
    <location>
        <begin position="1"/>
        <end position="24"/>
    </location>
</feature>
<protein>
    <submittedName>
        <fullName evidence="7">IclR family transcriptional regulator</fullName>
    </submittedName>
</protein>
<accession>A0A2P5Z415</accession>
<dbReference type="RefSeq" id="WP_029562202.1">
    <property type="nucleotide sequence ID" value="NZ_CP132343.1"/>
</dbReference>
<reference evidence="7 8" key="1">
    <citation type="submission" date="2016-08" db="EMBL/GenBank/DDBJ databases">
        <authorList>
            <person name="Seilhamer J.J."/>
        </authorList>
    </citation>
    <scope>NUCLEOTIDE SEQUENCE [LARGE SCALE GENOMIC DNA]</scope>
    <source>
        <strain evidence="7 8">CFBP4641</strain>
    </source>
</reference>
<organism evidence="7 8">
    <name type="scientific">Xanthomonas sacchari</name>
    <dbReference type="NCBI Taxonomy" id="56458"/>
    <lineage>
        <taxon>Bacteria</taxon>
        <taxon>Pseudomonadati</taxon>
        <taxon>Pseudomonadota</taxon>
        <taxon>Gammaproteobacteria</taxon>
        <taxon>Lysobacterales</taxon>
        <taxon>Lysobacteraceae</taxon>
        <taxon>Xanthomonas</taxon>
    </lineage>
</organism>
<evidence type="ECO:0000256" key="4">
    <source>
        <dbReference type="SAM" id="MobiDB-lite"/>
    </source>
</evidence>
<dbReference type="NCBIfam" id="TIGR02431">
    <property type="entry name" value="pcaR_pcaU"/>
    <property type="match status" value="1"/>
</dbReference>
<dbReference type="GO" id="GO:0045893">
    <property type="term" value="P:positive regulation of DNA-templated transcription"/>
    <property type="evidence" value="ECO:0007669"/>
    <property type="project" value="InterPro"/>
</dbReference>
<dbReference type="InterPro" id="IPR036390">
    <property type="entry name" value="WH_DNA-bd_sf"/>
</dbReference>
<evidence type="ECO:0000259" key="5">
    <source>
        <dbReference type="PROSITE" id="PS51077"/>
    </source>
</evidence>
<keyword evidence="3" id="KW-0804">Transcription</keyword>
<keyword evidence="2" id="KW-0238">DNA-binding</keyword>
<evidence type="ECO:0000256" key="3">
    <source>
        <dbReference type="ARBA" id="ARBA00023163"/>
    </source>
</evidence>
<dbReference type="Pfam" id="PF01614">
    <property type="entry name" value="IclR_C"/>
    <property type="match status" value="1"/>
</dbReference>
<dbReference type="InterPro" id="IPR014757">
    <property type="entry name" value="Tscrpt_reg_IclR_C"/>
</dbReference>
<dbReference type="SMART" id="SM00346">
    <property type="entry name" value="HTH_ICLR"/>
    <property type="match status" value="1"/>
</dbReference>
<dbReference type="GO" id="GO:0046278">
    <property type="term" value="P:3,4-dihydroxybenzoate metabolic process"/>
    <property type="evidence" value="ECO:0007669"/>
    <property type="project" value="InterPro"/>
</dbReference>
<dbReference type="InterPro" id="IPR005471">
    <property type="entry name" value="Tscrpt_reg_IclR_N"/>
</dbReference>
<dbReference type="GO" id="GO:0045892">
    <property type="term" value="P:negative regulation of DNA-templated transcription"/>
    <property type="evidence" value="ECO:0007669"/>
    <property type="project" value="TreeGrafter"/>
</dbReference>
<dbReference type="GeneID" id="93880985"/>
<dbReference type="SUPFAM" id="SSF46785">
    <property type="entry name" value="Winged helix' DNA-binding domain"/>
    <property type="match status" value="1"/>
</dbReference>
<proteinExistence type="predicted"/>
<dbReference type="PROSITE" id="PS51077">
    <property type="entry name" value="HTH_ICLR"/>
    <property type="match status" value="1"/>
</dbReference>
<dbReference type="AlphaFoldDB" id="A0A2P5Z415"/>
<dbReference type="Proteomes" id="UP000247346">
    <property type="component" value="Unassembled WGS sequence"/>
</dbReference>
<dbReference type="Gene3D" id="3.30.450.40">
    <property type="match status" value="1"/>
</dbReference>
<evidence type="ECO:0000259" key="6">
    <source>
        <dbReference type="PROSITE" id="PS51078"/>
    </source>
</evidence>
<evidence type="ECO:0000313" key="7">
    <source>
        <dbReference type="EMBL" id="PPU82503.1"/>
    </source>
</evidence>
<dbReference type="SUPFAM" id="SSF55781">
    <property type="entry name" value="GAF domain-like"/>
    <property type="match status" value="1"/>
</dbReference>
<dbReference type="PANTHER" id="PTHR30136">
    <property type="entry name" value="HELIX-TURN-HELIX TRANSCRIPTIONAL REGULATOR, ICLR FAMILY"/>
    <property type="match status" value="1"/>
</dbReference>
<keyword evidence="1" id="KW-0805">Transcription regulation</keyword>
<dbReference type="PANTHER" id="PTHR30136:SF34">
    <property type="entry name" value="TRANSCRIPTIONAL REGULATOR"/>
    <property type="match status" value="1"/>
</dbReference>